<evidence type="ECO:0000313" key="2">
    <source>
        <dbReference type="Proteomes" id="UP001303889"/>
    </source>
</evidence>
<protein>
    <submittedName>
        <fullName evidence="1">Uncharacterized protein</fullName>
    </submittedName>
</protein>
<organism evidence="1 2">
    <name type="scientific">Staphylotrichum tortipilum</name>
    <dbReference type="NCBI Taxonomy" id="2831512"/>
    <lineage>
        <taxon>Eukaryota</taxon>
        <taxon>Fungi</taxon>
        <taxon>Dikarya</taxon>
        <taxon>Ascomycota</taxon>
        <taxon>Pezizomycotina</taxon>
        <taxon>Sordariomycetes</taxon>
        <taxon>Sordariomycetidae</taxon>
        <taxon>Sordariales</taxon>
        <taxon>Chaetomiaceae</taxon>
        <taxon>Staphylotrichum</taxon>
    </lineage>
</organism>
<dbReference type="AlphaFoldDB" id="A0AAN6RUB1"/>
<sequence length="151" mass="17032">MRENADGGAQPRHLNPTLSLGRHRLSPSRFAFLHQPLLSIAGISLFGSLLRLSVRLTGPFFFGPFLLHDIRPEAESILRRLPTGSVSHCELLLRAAIVVYHNWASWAQYTAWHNFGALWFVGLGVDAPGKWPPLFGDPWQACSLRRYWGVF</sequence>
<name>A0AAN6RUB1_9PEZI</name>
<dbReference type="EMBL" id="MU855456">
    <property type="protein sequence ID" value="KAK3903305.1"/>
    <property type="molecule type" value="Genomic_DNA"/>
</dbReference>
<proteinExistence type="predicted"/>
<reference evidence="1" key="2">
    <citation type="submission" date="2023-05" db="EMBL/GenBank/DDBJ databases">
        <authorList>
            <consortium name="Lawrence Berkeley National Laboratory"/>
            <person name="Steindorff A."/>
            <person name="Hensen N."/>
            <person name="Bonometti L."/>
            <person name="Westerberg I."/>
            <person name="Brannstrom I.O."/>
            <person name="Guillou S."/>
            <person name="Cros-Aarteil S."/>
            <person name="Calhoun S."/>
            <person name="Haridas S."/>
            <person name="Kuo A."/>
            <person name="Mondo S."/>
            <person name="Pangilinan J."/>
            <person name="Riley R."/>
            <person name="Labutti K."/>
            <person name="Andreopoulos B."/>
            <person name="Lipzen A."/>
            <person name="Chen C."/>
            <person name="Yanf M."/>
            <person name="Daum C."/>
            <person name="Ng V."/>
            <person name="Clum A."/>
            <person name="Ohm R."/>
            <person name="Martin F."/>
            <person name="Silar P."/>
            <person name="Natvig D."/>
            <person name="Lalanne C."/>
            <person name="Gautier V."/>
            <person name="Ament-Velasquez S.L."/>
            <person name="Kruys A."/>
            <person name="Hutchinson M.I."/>
            <person name="Powell A.J."/>
            <person name="Barry K."/>
            <person name="Miller A.N."/>
            <person name="Grigoriev I.V."/>
            <person name="Debuchy R."/>
            <person name="Gladieux P."/>
            <person name="Thoren M.H."/>
            <person name="Johannesson H."/>
        </authorList>
    </citation>
    <scope>NUCLEOTIDE SEQUENCE</scope>
    <source>
        <strain evidence="1">CBS 103.79</strain>
    </source>
</reference>
<keyword evidence="2" id="KW-1185">Reference proteome</keyword>
<comment type="caution">
    <text evidence="1">The sequence shown here is derived from an EMBL/GenBank/DDBJ whole genome shotgun (WGS) entry which is preliminary data.</text>
</comment>
<dbReference type="Proteomes" id="UP001303889">
    <property type="component" value="Unassembled WGS sequence"/>
</dbReference>
<evidence type="ECO:0000313" key="1">
    <source>
        <dbReference type="EMBL" id="KAK3903305.1"/>
    </source>
</evidence>
<accession>A0AAN6RUB1</accession>
<gene>
    <name evidence="1" type="ORF">C8A05DRAFT_32961</name>
</gene>
<reference evidence="1" key="1">
    <citation type="journal article" date="2023" name="Mol. Phylogenet. Evol.">
        <title>Genome-scale phylogeny and comparative genomics of the fungal order Sordariales.</title>
        <authorList>
            <person name="Hensen N."/>
            <person name="Bonometti L."/>
            <person name="Westerberg I."/>
            <person name="Brannstrom I.O."/>
            <person name="Guillou S."/>
            <person name="Cros-Aarteil S."/>
            <person name="Calhoun S."/>
            <person name="Haridas S."/>
            <person name="Kuo A."/>
            <person name="Mondo S."/>
            <person name="Pangilinan J."/>
            <person name="Riley R."/>
            <person name="LaButti K."/>
            <person name="Andreopoulos B."/>
            <person name="Lipzen A."/>
            <person name="Chen C."/>
            <person name="Yan M."/>
            <person name="Daum C."/>
            <person name="Ng V."/>
            <person name="Clum A."/>
            <person name="Steindorff A."/>
            <person name="Ohm R.A."/>
            <person name="Martin F."/>
            <person name="Silar P."/>
            <person name="Natvig D.O."/>
            <person name="Lalanne C."/>
            <person name="Gautier V."/>
            <person name="Ament-Velasquez S.L."/>
            <person name="Kruys A."/>
            <person name="Hutchinson M.I."/>
            <person name="Powell A.J."/>
            <person name="Barry K."/>
            <person name="Miller A.N."/>
            <person name="Grigoriev I.V."/>
            <person name="Debuchy R."/>
            <person name="Gladieux P."/>
            <person name="Hiltunen Thoren M."/>
            <person name="Johannesson H."/>
        </authorList>
    </citation>
    <scope>NUCLEOTIDE SEQUENCE</scope>
    <source>
        <strain evidence="1">CBS 103.79</strain>
    </source>
</reference>